<protein>
    <submittedName>
        <fullName evidence="3">(apollo) hypothetical protein</fullName>
    </submittedName>
</protein>
<proteinExistence type="predicted"/>
<gene>
    <name evidence="3" type="ORF">PAPOLLO_LOCUS6371</name>
</gene>
<sequence>MAFLMLAAAFVGFVTILSKPCDRNNHTNCTHRHNNVTKPHPDQYYKLQKSTSKERMIKNKESDAVAGKDDWEELEIVREDILYREDLATQYLAEFFVNTDGEITSLQDTPMNDGNDRDEESIHV</sequence>
<feature type="signal peptide" evidence="2">
    <location>
        <begin position="1"/>
        <end position="18"/>
    </location>
</feature>
<reference evidence="3" key="1">
    <citation type="submission" date="2021-04" db="EMBL/GenBank/DDBJ databases">
        <authorList>
            <person name="Tunstrom K."/>
        </authorList>
    </citation>
    <scope>NUCLEOTIDE SEQUENCE</scope>
</reference>
<accession>A0A8S3WHQ0</accession>
<dbReference type="EMBL" id="CAJQZP010000419">
    <property type="protein sequence ID" value="CAG4960570.1"/>
    <property type="molecule type" value="Genomic_DNA"/>
</dbReference>
<feature type="chain" id="PRO_5035780044" evidence="2">
    <location>
        <begin position="19"/>
        <end position="124"/>
    </location>
</feature>
<comment type="caution">
    <text evidence="3">The sequence shown here is derived from an EMBL/GenBank/DDBJ whole genome shotgun (WGS) entry which is preliminary data.</text>
</comment>
<name>A0A8S3WHQ0_PARAO</name>
<organism evidence="3 4">
    <name type="scientific">Parnassius apollo</name>
    <name type="common">Apollo butterfly</name>
    <name type="synonym">Papilio apollo</name>
    <dbReference type="NCBI Taxonomy" id="110799"/>
    <lineage>
        <taxon>Eukaryota</taxon>
        <taxon>Metazoa</taxon>
        <taxon>Ecdysozoa</taxon>
        <taxon>Arthropoda</taxon>
        <taxon>Hexapoda</taxon>
        <taxon>Insecta</taxon>
        <taxon>Pterygota</taxon>
        <taxon>Neoptera</taxon>
        <taxon>Endopterygota</taxon>
        <taxon>Lepidoptera</taxon>
        <taxon>Glossata</taxon>
        <taxon>Ditrysia</taxon>
        <taxon>Papilionoidea</taxon>
        <taxon>Papilionidae</taxon>
        <taxon>Parnassiinae</taxon>
        <taxon>Parnassini</taxon>
        <taxon>Parnassius</taxon>
        <taxon>Parnassius</taxon>
    </lineage>
</organism>
<dbReference type="AlphaFoldDB" id="A0A8S3WHQ0"/>
<evidence type="ECO:0000313" key="3">
    <source>
        <dbReference type="EMBL" id="CAG4960570.1"/>
    </source>
</evidence>
<keyword evidence="2" id="KW-0732">Signal</keyword>
<evidence type="ECO:0000256" key="2">
    <source>
        <dbReference type="SAM" id="SignalP"/>
    </source>
</evidence>
<evidence type="ECO:0000313" key="4">
    <source>
        <dbReference type="Proteomes" id="UP000691718"/>
    </source>
</evidence>
<keyword evidence="4" id="KW-1185">Reference proteome</keyword>
<feature type="region of interest" description="Disordered" evidence="1">
    <location>
        <begin position="104"/>
        <end position="124"/>
    </location>
</feature>
<dbReference type="Proteomes" id="UP000691718">
    <property type="component" value="Unassembled WGS sequence"/>
</dbReference>
<evidence type="ECO:0000256" key="1">
    <source>
        <dbReference type="SAM" id="MobiDB-lite"/>
    </source>
</evidence>